<dbReference type="InterPro" id="IPR004254">
    <property type="entry name" value="AdipoR/HlyIII-related"/>
</dbReference>
<keyword evidence="6" id="KW-0479">Metal-binding</keyword>
<dbReference type="RefSeq" id="XP_049143809.1">
    <property type="nucleotide sequence ID" value="XM_049286666.1"/>
</dbReference>
<evidence type="ECO:0000256" key="3">
    <source>
        <dbReference type="ARBA" id="ARBA00022692"/>
    </source>
</evidence>
<name>A0A9Q8SRJ1_9PEZI</name>
<evidence type="ECO:0000313" key="9">
    <source>
        <dbReference type="Proteomes" id="UP000830671"/>
    </source>
</evidence>
<evidence type="ECO:0000256" key="1">
    <source>
        <dbReference type="ARBA" id="ARBA00004141"/>
    </source>
</evidence>
<keyword evidence="3 7" id="KW-0812">Transmembrane</keyword>
<evidence type="ECO:0000256" key="4">
    <source>
        <dbReference type="ARBA" id="ARBA00022989"/>
    </source>
</evidence>
<keyword evidence="6" id="KW-0862">Zinc</keyword>
<dbReference type="Proteomes" id="UP000830671">
    <property type="component" value="Chromosome 4"/>
</dbReference>
<dbReference type="EMBL" id="CP019476">
    <property type="protein sequence ID" value="UQC82186.1"/>
    <property type="molecule type" value="Genomic_DNA"/>
</dbReference>
<protein>
    <submittedName>
        <fullName evidence="8">Uncharacterized protein</fullName>
    </submittedName>
</protein>
<keyword evidence="9" id="KW-1185">Reference proteome</keyword>
<dbReference type="Pfam" id="PF03006">
    <property type="entry name" value="HlyIII"/>
    <property type="match status" value="1"/>
</dbReference>
<dbReference type="GeneID" id="73341676"/>
<evidence type="ECO:0000256" key="5">
    <source>
        <dbReference type="ARBA" id="ARBA00023136"/>
    </source>
</evidence>
<comment type="similarity">
    <text evidence="2">Belongs to the ADIPOR family.</text>
</comment>
<dbReference type="GO" id="GO:0038023">
    <property type="term" value="F:signaling receptor activity"/>
    <property type="evidence" value="ECO:0007669"/>
    <property type="project" value="TreeGrafter"/>
</dbReference>
<keyword evidence="4 7" id="KW-1133">Transmembrane helix</keyword>
<sequence>MAALLSTSALRRRLRTAIDNDSPGRRLWSWSGPSREAEEKVARPAASLLSWEELRAIVFVLLPFYVFSDGIPARWSIASTADVVVCTAYAVGVTTCFVLSTAFHTLMSHSESMYLSGIKADFHGVLALMWSSVFPLAHNVFPCSPAARDAYVGLTGLLAALCAAATARPDLGAVDLGHHRAALFAAFGLAAFVAPIGHGVVLAADGGREVWYKVGGWWVLGTAGWNCVAVLVYWAKVLAAALSYAKAVVVAFDYRHAQELVC</sequence>
<proteinExistence type="inferred from homology"/>
<dbReference type="GO" id="GO:0046872">
    <property type="term" value="F:metal ion binding"/>
    <property type="evidence" value="ECO:0007669"/>
    <property type="project" value="UniProtKB-KW"/>
</dbReference>
<dbReference type="GO" id="GO:0006882">
    <property type="term" value="P:intracellular zinc ion homeostasis"/>
    <property type="evidence" value="ECO:0007669"/>
    <property type="project" value="TreeGrafter"/>
</dbReference>
<accession>A0A9Q8SRJ1</accession>
<feature type="transmembrane region" description="Helical" evidence="7">
    <location>
        <begin position="150"/>
        <end position="169"/>
    </location>
</feature>
<feature type="transmembrane region" description="Helical" evidence="7">
    <location>
        <begin position="83"/>
        <end position="102"/>
    </location>
</feature>
<dbReference type="PANTHER" id="PTHR20855">
    <property type="entry name" value="ADIPOR/PROGESTIN RECEPTOR-RELATED"/>
    <property type="match status" value="1"/>
</dbReference>
<organism evidence="8 9">
    <name type="scientific">Colletotrichum lupini</name>
    <dbReference type="NCBI Taxonomy" id="145971"/>
    <lineage>
        <taxon>Eukaryota</taxon>
        <taxon>Fungi</taxon>
        <taxon>Dikarya</taxon>
        <taxon>Ascomycota</taxon>
        <taxon>Pezizomycotina</taxon>
        <taxon>Sordariomycetes</taxon>
        <taxon>Hypocreomycetidae</taxon>
        <taxon>Glomerellales</taxon>
        <taxon>Glomerellaceae</taxon>
        <taxon>Colletotrichum</taxon>
        <taxon>Colletotrichum acutatum species complex</taxon>
    </lineage>
</organism>
<evidence type="ECO:0000313" key="8">
    <source>
        <dbReference type="EMBL" id="UQC82186.1"/>
    </source>
</evidence>
<dbReference type="PANTHER" id="PTHR20855:SF52">
    <property type="entry name" value="ADIPONECTIN RECEPTOR PROTEIN"/>
    <property type="match status" value="1"/>
</dbReference>
<dbReference type="KEGG" id="clup:CLUP02_07672"/>
<reference evidence="8" key="1">
    <citation type="journal article" date="2021" name="Mol. Plant Microbe Interact.">
        <title>Complete Genome Sequence of the Plant-Pathogenic Fungus Colletotrichum lupini.</title>
        <authorList>
            <person name="Baroncelli R."/>
            <person name="Pensec F."/>
            <person name="Da Lio D."/>
            <person name="Boufleur T."/>
            <person name="Vicente I."/>
            <person name="Sarrocco S."/>
            <person name="Picot A."/>
            <person name="Baraldi E."/>
            <person name="Sukno S."/>
            <person name="Thon M."/>
            <person name="Le Floch G."/>
        </authorList>
    </citation>
    <scope>NUCLEOTIDE SEQUENCE</scope>
    <source>
        <strain evidence="8">IMI 504893</strain>
    </source>
</reference>
<feature type="transmembrane region" description="Helical" evidence="7">
    <location>
        <begin position="216"/>
        <end position="235"/>
    </location>
</feature>
<evidence type="ECO:0000256" key="2">
    <source>
        <dbReference type="ARBA" id="ARBA00007018"/>
    </source>
</evidence>
<dbReference type="GO" id="GO:0016020">
    <property type="term" value="C:membrane"/>
    <property type="evidence" value="ECO:0007669"/>
    <property type="project" value="UniProtKB-SubCell"/>
</dbReference>
<feature type="binding site" evidence="6">
    <location>
        <position position="104"/>
    </location>
    <ligand>
        <name>Zn(2+)</name>
        <dbReference type="ChEBI" id="CHEBI:29105"/>
    </ligand>
</feature>
<feature type="transmembrane region" description="Helical" evidence="7">
    <location>
        <begin position="122"/>
        <end position="141"/>
    </location>
</feature>
<evidence type="ECO:0000256" key="6">
    <source>
        <dbReference type="PIRSR" id="PIRSR604254-1"/>
    </source>
</evidence>
<feature type="transmembrane region" description="Helical" evidence="7">
    <location>
        <begin position="181"/>
        <end position="204"/>
    </location>
</feature>
<comment type="subcellular location">
    <subcellularLocation>
        <location evidence="1">Membrane</location>
        <topology evidence="1">Multi-pass membrane protein</topology>
    </subcellularLocation>
</comment>
<evidence type="ECO:0000256" key="7">
    <source>
        <dbReference type="SAM" id="Phobius"/>
    </source>
</evidence>
<keyword evidence="5 7" id="KW-0472">Membrane</keyword>
<gene>
    <name evidence="8" type="ORF">CLUP02_07672</name>
</gene>
<feature type="transmembrane region" description="Helical" evidence="7">
    <location>
        <begin position="54"/>
        <end position="71"/>
    </location>
</feature>
<dbReference type="AlphaFoldDB" id="A0A9Q8SRJ1"/>